<proteinExistence type="predicted"/>
<reference evidence="2 3" key="1">
    <citation type="submission" date="2017-04" db="EMBL/GenBank/DDBJ databases">
        <title>Novel microbial lineages endemic to geothermal iron-oxide mats fill important gaps in the evolutionary history of Archaea.</title>
        <authorList>
            <person name="Jay Z.J."/>
            <person name="Beam J.P."/>
            <person name="Dlakic M."/>
            <person name="Rusch D.B."/>
            <person name="Kozubal M.A."/>
            <person name="Inskeep W.P."/>
        </authorList>
    </citation>
    <scope>NUCLEOTIDE SEQUENCE [LARGE SCALE GENOMIC DNA]</scope>
    <source>
        <strain evidence="2">ECH_B_SAG-M15</strain>
    </source>
</reference>
<feature type="transmembrane region" description="Helical" evidence="1">
    <location>
        <begin position="409"/>
        <end position="429"/>
    </location>
</feature>
<keyword evidence="1" id="KW-0812">Transmembrane</keyword>
<feature type="transmembrane region" description="Helical" evidence="1">
    <location>
        <begin position="449"/>
        <end position="473"/>
    </location>
</feature>
<gene>
    <name evidence="2" type="ORF">B9Q08_02560</name>
</gene>
<protein>
    <recommendedName>
        <fullName evidence="4">Type II secretion system protein GspF domain-containing protein</fullName>
    </recommendedName>
</protein>
<dbReference type="InterPro" id="IPR056569">
    <property type="entry name" value="ArlJ-like"/>
</dbReference>
<feature type="transmembrane region" description="Helical" evidence="1">
    <location>
        <begin position="223"/>
        <end position="246"/>
    </location>
</feature>
<feature type="transmembrane region" description="Helical" evidence="1">
    <location>
        <begin position="485"/>
        <end position="504"/>
    </location>
</feature>
<name>A0A2R6AYU1_9ARCH</name>
<evidence type="ECO:0000313" key="2">
    <source>
        <dbReference type="EMBL" id="PSN91571.1"/>
    </source>
</evidence>
<sequence>MRIYQLITQADLNKSPQEIFKSIKKKALLTTPPAILLGFTSYKLTHQVPILIALTAVTLLYTFYDIIKLWGASSQRRREVEAELPFTATLITMAANHSTPTTTLANTLHIPSLKRTSKEYLNILKNSHLYHTTPAQAANKLAENHPSTRFQTFLRTISAAERGVGDPHSSLSDIAKAELDYAHHQTEIASEKLGVASSTVLMMFAVLPLTLTVFSLITNQPSLLTLSYITTLPSIILVNLLIEQAYPQPLKPHTSKPPILLLIGSIAASLTSFEVLSPLPLQFRAAAGLNTFTLPIALYYTSAVREHSKLINTLPQLSRDIAEEAKKGSPPTVAMRKLITSAKYPKNLLLSLYDKRRPRPYIAQAYMDMLTESEKLGASTEELERVAETFNAIANTHSSYRSKSSFFKLTAYASAGILAAASVAITTTIKKLSTPLGYTTMFTAGLLPHFTPILQIYVYTAIIINSYLLGLLAGKAHTGSFPLGLLDSLITTTIATAILALGGVI</sequence>
<dbReference type="AlphaFoldDB" id="A0A2R6AYU1"/>
<dbReference type="PANTHER" id="PTHR35402">
    <property type="entry name" value="INTEGRAL MEMBRANE PROTEIN-RELATED"/>
    <property type="match status" value="1"/>
</dbReference>
<feature type="transmembrane region" description="Helical" evidence="1">
    <location>
        <begin position="50"/>
        <end position="67"/>
    </location>
</feature>
<feature type="transmembrane region" description="Helical" evidence="1">
    <location>
        <begin position="193"/>
        <end position="217"/>
    </location>
</feature>
<organism evidence="2 3">
    <name type="scientific">Candidatus Marsarchaeota G2 archaeon ECH_B_SAG-M15</name>
    <dbReference type="NCBI Taxonomy" id="1978162"/>
    <lineage>
        <taxon>Archaea</taxon>
        <taxon>Candidatus Marsarchaeota</taxon>
        <taxon>Candidatus Marsarchaeota group 2</taxon>
    </lineage>
</organism>
<evidence type="ECO:0008006" key="4">
    <source>
        <dbReference type="Google" id="ProtNLM"/>
    </source>
</evidence>
<accession>A0A2R6AYU1</accession>
<dbReference type="Proteomes" id="UP000240490">
    <property type="component" value="Unassembled WGS sequence"/>
</dbReference>
<dbReference type="PANTHER" id="PTHR35402:SF1">
    <property type="entry name" value="TYPE II SECRETION SYSTEM PROTEIN GSPF DOMAIN-CONTAINING PROTEIN"/>
    <property type="match status" value="1"/>
</dbReference>
<comment type="caution">
    <text evidence="2">The sequence shown here is derived from an EMBL/GenBank/DDBJ whole genome shotgun (WGS) entry which is preliminary data.</text>
</comment>
<dbReference type="EMBL" id="NEXJ01000044">
    <property type="protein sequence ID" value="PSN91571.1"/>
    <property type="molecule type" value="Genomic_DNA"/>
</dbReference>
<feature type="transmembrane region" description="Helical" evidence="1">
    <location>
        <begin position="258"/>
        <end position="277"/>
    </location>
</feature>
<keyword evidence="1" id="KW-1133">Transmembrane helix</keyword>
<keyword evidence="1" id="KW-0472">Membrane</keyword>
<evidence type="ECO:0000256" key="1">
    <source>
        <dbReference type="SAM" id="Phobius"/>
    </source>
</evidence>
<evidence type="ECO:0000313" key="3">
    <source>
        <dbReference type="Proteomes" id="UP000240490"/>
    </source>
</evidence>